<dbReference type="Proteomes" id="UP000651452">
    <property type="component" value="Unassembled WGS sequence"/>
</dbReference>
<gene>
    <name evidence="1" type="ORF">EKO04_010458</name>
</gene>
<accession>A0A8H7ITF1</accession>
<proteinExistence type="predicted"/>
<evidence type="ECO:0000313" key="1">
    <source>
        <dbReference type="EMBL" id="KAF9691624.1"/>
    </source>
</evidence>
<name>A0A8H7ITF1_9PLEO</name>
<protein>
    <submittedName>
        <fullName evidence="1">Uncharacterized protein</fullName>
    </submittedName>
</protein>
<reference evidence="1" key="1">
    <citation type="submission" date="2018-12" db="EMBL/GenBank/DDBJ databases">
        <authorList>
            <person name="Syme R.A."/>
            <person name="Farfan-Caceres L."/>
            <person name="Lichtenzveig J."/>
        </authorList>
    </citation>
    <scope>NUCLEOTIDE SEQUENCE</scope>
    <source>
        <strain evidence="1">Al4</strain>
    </source>
</reference>
<sequence>MRSTLSILTTARALSAYTLINHKPFMTDPVNGTSDYKISLDTIVNGETANRAVAPAESSMAKRRIGSKFKRDAAKRSFKVALKALDPFEE</sequence>
<reference evidence="1" key="2">
    <citation type="submission" date="2020-09" db="EMBL/GenBank/DDBJ databases">
        <title>Reference genome assembly for Australian Ascochyta lentis isolate Al4.</title>
        <authorList>
            <person name="Lee R.C."/>
            <person name="Farfan-Caceres L.M."/>
            <person name="Debler J.W."/>
            <person name="Williams A.H."/>
            <person name="Henares B.M."/>
        </authorList>
    </citation>
    <scope>NUCLEOTIDE SEQUENCE</scope>
    <source>
        <strain evidence="1">Al4</strain>
    </source>
</reference>
<evidence type="ECO:0000313" key="2">
    <source>
        <dbReference type="Proteomes" id="UP000651452"/>
    </source>
</evidence>
<dbReference type="AlphaFoldDB" id="A0A8H7ITF1"/>
<dbReference type="EMBL" id="RZGK01000020">
    <property type="protein sequence ID" value="KAF9691624.1"/>
    <property type="molecule type" value="Genomic_DNA"/>
</dbReference>
<comment type="caution">
    <text evidence="1">The sequence shown here is derived from an EMBL/GenBank/DDBJ whole genome shotgun (WGS) entry which is preliminary data.</text>
</comment>
<organism evidence="1 2">
    <name type="scientific">Ascochyta lentis</name>
    <dbReference type="NCBI Taxonomy" id="205686"/>
    <lineage>
        <taxon>Eukaryota</taxon>
        <taxon>Fungi</taxon>
        <taxon>Dikarya</taxon>
        <taxon>Ascomycota</taxon>
        <taxon>Pezizomycotina</taxon>
        <taxon>Dothideomycetes</taxon>
        <taxon>Pleosporomycetidae</taxon>
        <taxon>Pleosporales</taxon>
        <taxon>Pleosporineae</taxon>
        <taxon>Didymellaceae</taxon>
        <taxon>Ascochyta</taxon>
    </lineage>
</organism>
<keyword evidence="2" id="KW-1185">Reference proteome</keyword>